<proteinExistence type="predicted"/>
<dbReference type="HOGENOM" id="CLU_116321_0_1_6"/>
<keyword evidence="1" id="KW-0812">Transmembrane</keyword>
<dbReference type="KEGG" id="msx:AU14_10690"/>
<feature type="transmembrane region" description="Helical" evidence="1">
    <location>
        <begin position="6"/>
        <end position="28"/>
    </location>
</feature>
<dbReference type="Proteomes" id="UP000061489">
    <property type="component" value="Chromosome"/>
</dbReference>
<feature type="transmembrane region" description="Helical" evidence="1">
    <location>
        <begin position="118"/>
        <end position="140"/>
    </location>
</feature>
<dbReference type="AlphaFoldDB" id="W5YI90"/>
<evidence type="ECO:0000313" key="4">
    <source>
        <dbReference type="Proteomes" id="UP000061489"/>
    </source>
</evidence>
<dbReference type="InterPro" id="IPR013099">
    <property type="entry name" value="K_chnl_dom"/>
</dbReference>
<evidence type="ECO:0000256" key="1">
    <source>
        <dbReference type="SAM" id="Phobius"/>
    </source>
</evidence>
<dbReference type="STRING" id="1420916.AU14_10690"/>
<keyword evidence="1" id="KW-1133">Transmembrane helix</keyword>
<feature type="transmembrane region" description="Helical" evidence="1">
    <location>
        <begin position="49"/>
        <end position="73"/>
    </location>
</feature>
<gene>
    <name evidence="3" type="ORF">AU14_10690</name>
</gene>
<dbReference type="Pfam" id="PF07885">
    <property type="entry name" value="Ion_trans_2"/>
    <property type="match status" value="1"/>
</dbReference>
<accession>W5YI90</accession>
<dbReference type="RefSeq" id="WP_052472017.1">
    <property type="nucleotide sequence ID" value="NZ_CP007151.1"/>
</dbReference>
<feature type="domain" description="Potassium channel" evidence="2">
    <location>
        <begin position="64"/>
        <end position="140"/>
    </location>
</feature>
<protein>
    <submittedName>
        <fullName evidence="3">Ion transporter</fullName>
    </submittedName>
</protein>
<dbReference type="Gene3D" id="1.10.287.70">
    <property type="match status" value="1"/>
</dbReference>
<name>W5YI90_9GAMM</name>
<evidence type="ECO:0000259" key="2">
    <source>
        <dbReference type="Pfam" id="PF07885"/>
    </source>
</evidence>
<dbReference type="OrthoDB" id="9813518at2"/>
<reference evidence="3 4" key="1">
    <citation type="journal article" date="2014" name="Genome Announc.">
        <title>Draft Genome Sequences of Marinobacter similis A3d10T and Marinobacter salarius R9SW1T.</title>
        <authorList>
            <person name="Ivanova E.P."/>
            <person name="Ng H.J."/>
            <person name="Webb H.K."/>
            <person name="Feng G."/>
            <person name="Oshima K."/>
            <person name="Hattori M."/>
            <person name="Ohkuma M."/>
            <person name="Sergeev A.F."/>
            <person name="Mikhailov V.V."/>
            <person name="Crawford R.J."/>
            <person name="Sawabe T."/>
        </authorList>
    </citation>
    <scope>NUCLEOTIDE SEQUENCE [LARGE SCALE GENOMIC DNA]</scope>
    <source>
        <strain evidence="3 4">A3d10</strain>
    </source>
</reference>
<keyword evidence="4" id="KW-1185">Reference proteome</keyword>
<sequence>MPVEDHASLVEAILLNSLVVAVVVLLHYEALIRLSGLLAKIQLRHRFRLIVAVFGLLLAHSLQVWVFAIAYYWMHHASAWGLLAGNFTGSLLDCVYFSFSTFTTVGYGDVEPLGVLRFLTGIEGLTGLVLISWSASFLFVEMQRYWPKR</sequence>
<evidence type="ECO:0000313" key="3">
    <source>
        <dbReference type="EMBL" id="AHI28917.1"/>
    </source>
</evidence>
<keyword evidence="1" id="KW-0472">Membrane</keyword>
<dbReference type="EMBL" id="CP007151">
    <property type="protein sequence ID" value="AHI28917.1"/>
    <property type="molecule type" value="Genomic_DNA"/>
</dbReference>
<dbReference type="SUPFAM" id="SSF81324">
    <property type="entry name" value="Voltage-gated potassium channels"/>
    <property type="match status" value="1"/>
</dbReference>
<organism evidence="3 4">
    <name type="scientific">Marinobacter similis</name>
    <dbReference type="NCBI Taxonomy" id="1420916"/>
    <lineage>
        <taxon>Bacteria</taxon>
        <taxon>Pseudomonadati</taxon>
        <taxon>Pseudomonadota</taxon>
        <taxon>Gammaproteobacteria</taxon>
        <taxon>Pseudomonadales</taxon>
        <taxon>Marinobacteraceae</taxon>
        <taxon>Marinobacter</taxon>
    </lineage>
</organism>